<dbReference type="GO" id="GO:0005886">
    <property type="term" value="C:plasma membrane"/>
    <property type="evidence" value="ECO:0007669"/>
    <property type="project" value="UniProtKB-SubCell"/>
</dbReference>
<dbReference type="PANTHER" id="PTHR34582:SF6">
    <property type="entry name" value="UPF0702 TRANSMEMBRANE PROTEIN YCAP"/>
    <property type="match status" value="1"/>
</dbReference>
<reference evidence="10 11" key="1">
    <citation type="submission" date="2016-10" db="EMBL/GenBank/DDBJ databases">
        <authorList>
            <person name="de Groot N.N."/>
        </authorList>
    </citation>
    <scope>NUCLEOTIDE SEQUENCE [LARGE SCALE GENOMIC DNA]</scope>
    <source>
        <strain evidence="10 11">DSM 2698</strain>
    </source>
</reference>
<feature type="transmembrane region" description="Helical" evidence="7">
    <location>
        <begin position="41"/>
        <end position="62"/>
    </location>
</feature>
<comment type="similarity">
    <text evidence="2">Belongs to the UPF0702 family.</text>
</comment>
<dbReference type="PANTHER" id="PTHR34582">
    <property type="entry name" value="UPF0702 TRANSMEMBRANE PROTEIN YCAP"/>
    <property type="match status" value="1"/>
</dbReference>
<dbReference type="Gene3D" id="3.30.240.20">
    <property type="entry name" value="bsu07140 like domains"/>
    <property type="match status" value="1"/>
</dbReference>
<feature type="domain" description="YetF C-terminal" evidence="8">
    <location>
        <begin position="89"/>
        <end position="157"/>
    </location>
</feature>
<dbReference type="STRING" id="1120955.SAMN03080610_00017"/>
<evidence type="ECO:0000259" key="9">
    <source>
        <dbReference type="Pfam" id="PF20730"/>
    </source>
</evidence>
<dbReference type="InterPro" id="IPR007353">
    <property type="entry name" value="DUF421"/>
</dbReference>
<keyword evidence="5 7" id="KW-1133">Transmembrane helix</keyword>
<dbReference type="EMBL" id="FMVW01000001">
    <property type="protein sequence ID" value="SCZ19451.1"/>
    <property type="molecule type" value="Genomic_DNA"/>
</dbReference>
<dbReference type="Pfam" id="PF04239">
    <property type="entry name" value="DUF421"/>
    <property type="match status" value="1"/>
</dbReference>
<organism evidence="10 11">
    <name type="scientific">Afifella marina DSM 2698</name>
    <dbReference type="NCBI Taxonomy" id="1120955"/>
    <lineage>
        <taxon>Bacteria</taxon>
        <taxon>Pseudomonadati</taxon>
        <taxon>Pseudomonadota</taxon>
        <taxon>Alphaproteobacteria</taxon>
        <taxon>Hyphomicrobiales</taxon>
        <taxon>Afifellaceae</taxon>
        <taxon>Afifella</taxon>
    </lineage>
</organism>
<dbReference type="AlphaFoldDB" id="A0A1G5M3U8"/>
<dbReference type="RefSeq" id="WP_092808875.1">
    <property type="nucleotide sequence ID" value="NZ_FMVW01000001.1"/>
</dbReference>
<evidence type="ECO:0000256" key="4">
    <source>
        <dbReference type="ARBA" id="ARBA00022692"/>
    </source>
</evidence>
<accession>A0A1G5M3U8</accession>
<keyword evidence="4 7" id="KW-0812">Transmembrane</keyword>
<gene>
    <name evidence="10" type="ORF">SAMN03080610_00017</name>
</gene>
<proteinExistence type="inferred from homology"/>
<protein>
    <submittedName>
        <fullName evidence="10">Uncharacterized membrane protein YcaP, DUF421 family</fullName>
    </submittedName>
</protein>
<feature type="transmembrane region" description="Helical" evidence="7">
    <location>
        <begin position="68"/>
        <end position="86"/>
    </location>
</feature>
<dbReference type="InterPro" id="IPR023090">
    <property type="entry name" value="UPF0702_alpha/beta_dom_sf"/>
</dbReference>
<evidence type="ECO:0000256" key="3">
    <source>
        <dbReference type="ARBA" id="ARBA00022475"/>
    </source>
</evidence>
<evidence type="ECO:0000313" key="10">
    <source>
        <dbReference type="EMBL" id="SCZ19451.1"/>
    </source>
</evidence>
<feature type="transmembrane region" description="Helical" evidence="7">
    <location>
        <begin position="12"/>
        <end position="29"/>
    </location>
</feature>
<dbReference type="Pfam" id="PF20730">
    <property type="entry name" value="YetF_N"/>
    <property type="match status" value="1"/>
</dbReference>
<keyword evidence="6 7" id="KW-0472">Membrane</keyword>
<evidence type="ECO:0000256" key="1">
    <source>
        <dbReference type="ARBA" id="ARBA00004651"/>
    </source>
</evidence>
<dbReference type="InterPro" id="IPR048454">
    <property type="entry name" value="YetF_N"/>
</dbReference>
<evidence type="ECO:0000313" key="11">
    <source>
        <dbReference type="Proteomes" id="UP000199347"/>
    </source>
</evidence>
<evidence type="ECO:0000259" key="8">
    <source>
        <dbReference type="Pfam" id="PF04239"/>
    </source>
</evidence>
<evidence type="ECO:0000256" key="2">
    <source>
        <dbReference type="ARBA" id="ARBA00006448"/>
    </source>
</evidence>
<keyword evidence="11" id="KW-1185">Reference proteome</keyword>
<evidence type="ECO:0000256" key="6">
    <source>
        <dbReference type="ARBA" id="ARBA00023136"/>
    </source>
</evidence>
<feature type="domain" description="YetF-like N-terminal transmembrane" evidence="9">
    <location>
        <begin position="14"/>
        <end position="83"/>
    </location>
</feature>
<comment type="subcellular location">
    <subcellularLocation>
        <location evidence="1">Cell membrane</location>
        <topology evidence="1">Multi-pass membrane protein</topology>
    </subcellularLocation>
</comment>
<dbReference type="Proteomes" id="UP000199347">
    <property type="component" value="Unassembled WGS sequence"/>
</dbReference>
<name>A0A1G5M3U8_AFIMA</name>
<keyword evidence="3" id="KW-1003">Cell membrane</keyword>
<evidence type="ECO:0000256" key="5">
    <source>
        <dbReference type="ARBA" id="ARBA00022989"/>
    </source>
</evidence>
<sequence>MFFDSWGDLFRILIIGILAYGGLVLLLRATGKRTLSKMNAFDFIVTVALGSILATTLLSSEVSLSEGLFAFALLCLLQYAVAYASVRSAGFQSLVKADPALLFFRGRFVQPILKKERVTEEEVYAAMRAAGMADIDAVAAVVLETDGSISVVPAANEPKAETATASTLQHVQGRQEARAEAGLSA</sequence>
<dbReference type="OrthoDB" id="9793799at2"/>
<evidence type="ECO:0000256" key="7">
    <source>
        <dbReference type="SAM" id="Phobius"/>
    </source>
</evidence>